<evidence type="ECO:0000313" key="2">
    <source>
        <dbReference type="EMBL" id="MCT7397677.1"/>
    </source>
</evidence>
<keyword evidence="1" id="KW-0812">Transmembrane</keyword>
<dbReference type="Proteomes" id="UP001431199">
    <property type="component" value="Unassembled WGS sequence"/>
</dbReference>
<proteinExistence type="predicted"/>
<sequence>MVQLLKRYGEIIFYAITTVVALGLLIYGSCLAIRGFQVAQMSKVTKTFSYSSKPDESDEVPEIDYDKQMIVITKHSRGYDTENNIVRSLQDNGLINISGASQVDVYGEVNSDREGSYNINIVAKNSEGKSSANLVIVVPED</sequence>
<comment type="caution">
    <text evidence="2">The sequence shown here is derived from an EMBL/GenBank/DDBJ whole genome shotgun (WGS) entry which is preliminary data.</text>
</comment>
<feature type="transmembrane region" description="Helical" evidence="1">
    <location>
        <begin position="12"/>
        <end position="33"/>
    </location>
</feature>
<accession>A0ABT2LWL2</accession>
<dbReference type="RefSeq" id="WP_260978114.1">
    <property type="nucleotide sequence ID" value="NZ_JAODBU010000002.1"/>
</dbReference>
<keyword evidence="3" id="KW-1185">Reference proteome</keyword>
<name>A0ABT2LWL2_9FIRM</name>
<protein>
    <submittedName>
        <fullName evidence="2">Uncharacterized protein</fullName>
    </submittedName>
</protein>
<reference evidence="2" key="1">
    <citation type="submission" date="2022-09" db="EMBL/GenBank/DDBJ databases">
        <title>Eubacterium sp. LFL-14 isolated from human feces.</title>
        <authorList>
            <person name="Liu F."/>
        </authorList>
    </citation>
    <scope>NUCLEOTIDE SEQUENCE</scope>
    <source>
        <strain evidence="2">LFL-14</strain>
    </source>
</reference>
<dbReference type="EMBL" id="JAODBU010000002">
    <property type="protein sequence ID" value="MCT7397677.1"/>
    <property type="molecule type" value="Genomic_DNA"/>
</dbReference>
<keyword evidence="1" id="KW-0472">Membrane</keyword>
<organism evidence="2 3">
    <name type="scientific">Eubacterium album</name>
    <dbReference type="NCBI Taxonomy" id="2978477"/>
    <lineage>
        <taxon>Bacteria</taxon>
        <taxon>Bacillati</taxon>
        <taxon>Bacillota</taxon>
        <taxon>Clostridia</taxon>
        <taxon>Eubacteriales</taxon>
        <taxon>Eubacteriaceae</taxon>
        <taxon>Eubacterium</taxon>
    </lineage>
</organism>
<keyword evidence="1" id="KW-1133">Transmembrane helix</keyword>
<evidence type="ECO:0000313" key="3">
    <source>
        <dbReference type="Proteomes" id="UP001431199"/>
    </source>
</evidence>
<gene>
    <name evidence="2" type="ORF">N5B56_01080</name>
</gene>
<evidence type="ECO:0000256" key="1">
    <source>
        <dbReference type="SAM" id="Phobius"/>
    </source>
</evidence>